<organism evidence="1 2">
    <name type="scientific">Camellia lanceoleosa</name>
    <dbReference type="NCBI Taxonomy" id="1840588"/>
    <lineage>
        <taxon>Eukaryota</taxon>
        <taxon>Viridiplantae</taxon>
        <taxon>Streptophyta</taxon>
        <taxon>Embryophyta</taxon>
        <taxon>Tracheophyta</taxon>
        <taxon>Spermatophyta</taxon>
        <taxon>Magnoliopsida</taxon>
        <taxon>eudicotyledons</taxon>
        <taxon>Gunneridae</taxon>
        <taxon>Pentapetalae</taxon>
        <taxon>asterids</taxon>
        <taxon>Ericales</taxon>
        <taxon>Theaceae</taxon>
        <taxon>Camellia</taxon>
    </lineage>
</organism>
<reference evidence="1 2" key="1">
    <citation type="journal article" date="2022" name="Plant J.">
        <title>Chromosome-level genome of Camellia lanceoleosa provides a valuable resource for understanding genome evolution and self-incompatibility.</title>
        <authorList>
            <person name="Gong W."/>
            <person name="Xiao S."/>
            <person name="Wang L."/>
            <person name="Liao Z."/>
            <person name="Chang Y."/>
            <person name="Mo W."/>
            <person name="Hu G."/>
            <person name="Li W."/>
            <person name="Zhao G."/>
            <person name="Zhu H."/>
            <person name="Hu X."/>
            <person name="Ji K."/>
            <person name="Xiang X."/>
            <person name="Song Q."/>
            <person name="Yuan D."/>
            <person name="Jin S."/>
            <person name="Zhang L."/>
        </authorList>
    </citation>
    <scope>NUCLEOTIDE SEQUENCE [LARGE SCALE GENOMIC DNA]</scope>
    <source>
        <strain evidence="1">SQ_2022a</strain>
    </source>
</reference>
<protein>
    <submittedName>
        <fullName evidence="1">Uncharacterized protein</fullName>
    </submittedName>
</protein>
<gene>
    <name evidence="1" type="ORF">LOK49_LG08G02244</name>
</gene>
<proteinExistence type="predicted"/>
<dbReference type="EMBL" id="CM045766">
    <property type="protein sequence ID" value="KAI8004022.1"/>
    <property type="molecule type" value="Genomic_DNA"/>
</dbReference>
<keyword evidence="2" id="KW-1185">Reference proteome</keyword>
<evidence type="ECO:0000313" key="2">
    <source>
        <dbReference type="Proteomes" id="UP001060215"/>
    </source>
</evidence>
<sequence>MGEVLPPGSKGIVEVKGPQVMKGYYKNESSTKQVLDEDGWLNTGDIGWIAPHHSIGRSRLCGGMVVLEGRAKDTIVLSTGENVEPSELEEASLKSSLIQQIVVIGQDQRRLGAIIVPNKEEILVTAKKLLIVGADASELSEEKMTSLLYEELRKWTSGCSFQIGPILLVDEPFTIDNGLMTPTMKIRRDKVAAQYKEQIDNLYK</sequence>
<name>A0ACC0GRY8_9ERIC</name>
<evidence type="ECO:0000313" key="1">
    <source>
        <dbReference type="EMBL" id="KAI8004022.1"/>
    </source>
</evidence>
<dbReference type="Proteomes" id="UP001060215">
    <property type="component" value="Chromosome 9"/>
</dbReference>
<accession>A0ACC0GRY8</accession>
<comment type="caution">
    <text evidence="1">The sequence shown here is derived from an EMBL/GenBank/DDBJ whole genome shotgun (WGS) entry which is preliminary data.</text>
</comment>